<keyword evidence="1" id="KW-0812">Transmembrane</keyword>
<organism evidence="2 3">
    <name type="scientific">Candidatus Doudnabacteria bacterium RIFCSPHIGHO2_01_FULL_46_14</name>
    <dbReference type="NCBI Taxonomy" id="1817824"/>
    <lineage>
        <taxon>Bacteria</taxon>
        <taxon>Candidatus Doudnaibacteriota</taxon>
    </lineage>
</organism>
<reference evidence="2 3" key="1">
    <citation type="journal article" date="2016" name="Nat. Commun.">
        <title>Thousands of microbial genomes shed light on interconnected biogeochemical processes in an aquifer system.</title>
        <authorList>
            <person name="Anantharaman K."/>
            <person name="Brown C.T."/>
            <person name="Hug L.A."/>
            <person name="Sharon I."/>
            <person name="Castelle C.J."/>
            <person name="Probst A.J."/>
            <person name="Thomas B.C."/>
            <person name="Singh A."/>
            <person name="Wilkins M.J."/>
            <person name="Karaoz U."/>
            <person name="Brodie E.L."/>
            <person name="Williams K.H."/>
            <person name="Hubbard S.S."/>
            <person name="Banfield J.F."/>
        </authorList>
    </citation>
    <scope>NUCLEOTIDE SEQUENCE [LARGE SCALE GENOMIC DNA]</scope>
</reference>
<feature type="transmembrane region" description="Helical" evidence="1">
    <location>
        <begin position="60"/>
        <end position="81"/>
    </location>
</feature>
<comment type="caution">
    <text evidence="2">The sequence shown here is derived from an EMBL/GenBank/DDBJ whole genome shotgun (WGS) entry which is preliminary data.</text>
</comment>
<proteinExistence type="predicted"/>
<gene>
    <name evidence="2" type="ORF">A2751_02795</name>
</gene>
<evidence type="ECO:0000313" key="2">
    <source>
        <dbReference type="EMBL" id="OGE77946.1"/>
    </source>
</evidence>
<dbReference type="STRING" id="1817824.A2751_02795"/>
<protein>
    <submittedName>
        <fullName evidence="2">Uncharacterized protein</fullName>
    </submittedName>
</protein>
<sequence>MFETTILRFNWIFYLLESGKSTDQIHVLTYWPEYEIDTIELVFNLTKGSPALKKRTWQQLGLVVFGFFFPMILIGILWYMVQ</sequence>
<accession>A0A1F5NJR4</accession>
<keyword evidence="1" id="KW-1133">Transmembrane helix</keyword>
<name>A0A1F5NJR4_9BACT</name>
<dbReference type="AlphaFoldDB" id="A0A1F5NJR4"/>
<keyword evidence="1" id="KW-0472">Membrane</keyword>
<evidence type="ECO:0000313" key="3">
    <source>
        <dbReference type="Proteomes" id="UP000176864"/>
    </source>
</evidence>
<evidence type="ECO:0000256" key="1">
    <source>
        <dbReference type="SAM" id="Phobius"/>
    </source>
</evidence>
<dbReference type="Proteomes" id="UP000176864">
    <property type="component" value="Unassembled WGS sequence"/>
</dbReference>
<dbReference type="EMBL" id="MFEK01000016">
    <property type="protein sequence ID" value="OGE77946.1"/>
    <property type="molecule type" value="Genomic_DNA"/>
</dbReference>